<dbReference type="EMBL" id="BBLT01000002">
    <property type="protein sequence ID" value="GAL84391.1"/>
    <property type="molecule type" value="Genomic_DNA"/>
</dbReference>
<dbReference type="Pfam" id="PF25973">
    <property type="entry name" value="BSH_CzcB"/>
    <property type="match status" value="1"/>
</dbReference>
<feature type="domain" description="CusB-like beta-barrel" evidence="3">
    <location>
        <begin position="212"/>
        <end position="283"/>
    </location>
</feature>
<protein>
    <submittedName>
        <fullName evidence="6">RND transporter</fullName>
    </submittedName>
</protein>
<dbReference type="OrthoDB" id="9806939at2"/>
<keyword evidence="2" id="KW-1133">Transmembrane helix</keyword>
<dbReference type="InterPro" id="IPR058792">
    <property type="entry name" value="Beta-barrel_RND_2"/>
</dbReference>
<dbReference type="PANTHER" id="PTHR30469:SF37">
    <property type="entry name" value="RAGD PROTEIN"/>
    <property type="match status" value="1"/>
</dbReference>
<dbReference type="Pfam" id="PF25954">
    <property type="entry name" value="Beta-barrel_RND_2"/>
    <property type="match status" value="1"/>
</dbReference>
<dbReference type="InterPro" id="IPR058627">
    <property type="entry name" value="MdtA-like_C"/>
</dbReference>
<gene>
    <name evidence="6" type="ORF">MYP_1619</name>
</gene>
<dbReference type="RefSeq" id="WP_052430018.1">
    <property type="nucleotide sequence ID" value="NZ_BBLT01000002.1"/>
</dbReference>
<comment type="similarity">
    <text evidence="1">Belongs to the membrane fusion protein (MFP) (TC 8.A.1) family.</text>
</comment>
<keyword evidence="2" id="KW-0812">Transmembrane</keyword>
<sequence>MKKRKLKLLPILLLIVILVVFFLIGLLPKLRNKKMLNEEANIKINSTQPVILVKAIRTKDTTSIELPGEVRAYKETQIFARVNGYIKKWYTDIGTSVKNNQLLAEIETPEIDQQLAQTKASLSLAKANYDRVSSVQIPGAVSKQEIDQARTSYEANLAIVRQTEAMLSFKTIRAPFAGIVTARNVDFGSLISPSNTTPMFKVEQIDLLRTYVNVPQVYSANITEGISAEIILEKYPEYIITGKVARTAEALDPSSRTLLTEIHVKNPDLKLRPGMYVQVRFKPARESEVVLIPANTLIVRAEGTEVATLNKDNTIKLKEIKIARDYGKFLSIYSGINGDEWLVTNPTDKLSNGIKVNVVGKQQATFAQDTGKQK</sequence>
<evidence type="ECO:0000313" key="6">
    <source>
        <dbReference type="EMBL" id="GAL84391.1"/>
    </source>
</evidence>
<name>A0A098LBU6_9BACT</name>
<keyword evidence="7" id="KW-1185">Reference proteome</keyword>
<dbReference type="GO" id="GO:0015562">
    <property type="term" value="F:efflux transmembrane transporter activity"/>
    <property type="evidence" value="ECO:0007669"/>
    <property type="project" value="TreeGrafter"/>
</dbReference>
<dbReference type="SUPFAM" id="SSF111369">
    <property type="entry name" value="HlyD-like secretion proteins"/>
    <property type="match status" value="1"/>
</dbReference>
<evidence type="ECO:0000256" key="1">
    <source>
        <dbReference type="ARBA" id="ARBA00009477"/>
    </source>
</evidence>
<keyword evidence="2" id="KW-0472">Membrane</keyword>
<evidence type="ECO:0000259" key="3">
    <source>
        <dbReference type="Pfam" id="PF25954"/>
    </source>
</evidence>
<dbReference type="Pfam" id="PF25967">
    <property type="entry name" value="RND-MFP_C"/>
    <property type="match status" value="1"/>
</dbReference>
<dbReference type="STRING" id="153721.MYP_1619"/>
<dbReference type="Gene3D" id="2.40.50.100">
    <property type="match status" value="1"/>
</dbReference>
<accession>A0A098LBU6</accession>
<dbReference type="PANTHER" id="PTHR30469">
    <property type="entry name" value="MULTIDRUG RESISTANCE PROTEIN MDTA"/>
    <property type="match status" value="1"/>
</dbReference>
<proteinExistence type="inferred from homology"/>
<evidence type="ECO:0000256" key="2">
    <source>
        <dbReference type="SAM" id="Phobius"/>
    </source>
</evidence>
<evidence type="ECO:0000313" key="7">
    <source>
        <dbReference type="Proteomes" id="UP000030185"/>
    </source>
</evidence>
<dbReference type="eggNOG" id="COG0845">
    <property type="taxonomic scope" value="Bacteria"/>
</dbReference>
<dbReference type="NCBIfam" id="TIGR01730">
    <property type="entry name" value="RND_mfp"/>
    <property type="match status" value="1"/>
</dbReference>
<dbReference type="InterPro" id="IPR006143">
    <property type="entry name" value="RND_pump_MFP"/>
</dbReference>
<evidence type="ECO:0000259" key="4">
    <source>
        <dbReference type="Pfam" id="PF25967"/>
    </source>
</evidence>
<dbReference type="InterPro" id="IPR058647">
    <property type="entry name" value="BSH_CzcB-like"/>
</dbReference>
<evidence type="ECO:0000259" key="5">
    <source>
        <dbReference type="Pfam" id="PF25973"/>
    </source>
</evidence>
<dbReference type="Gene3D" id="1.10.287.470">
    <property type="entry name" value="Helix hairpin bin"/>
    <property type="match status" value="1"/>
</dbReference>
<comment type="caution">
    <text evidence="6">The sequence shown here is derived from an EMBL/GenBank/DDBJ whole genome shotgun (WGS) entry which is preliminary data.</text>
</comment>
<dbReference type="AlphaFoldDB" id="A0A098LBU6"/>
<feature type="transmembrane region" description="Helical" evidence="2">
    <location>
        <begin position="6"/>
        <end position="27"/>
    </location>
</feature>
<organism evidence="6 7">
    <name type="scientific">Sporocytophaga myxococcoides</name>
    <dbReference type="NCBI Taxonomy" id="153721"/>
    <lineage>
        <taxon>Bacteria</taxon>
        <taxon>Pseudomonadati</taxon>
        <taxon>Bacteroidota</taxon>
        <taxon>Cytophagia</taxon>
        <taxon>Cytophagales</taxon>
        <taxon>Cytophagaceae</taxon>
        <taxon>Sporocytophaga</taxon>
    </lineage>
</organism>
<reference evidence="6 7" key="1">
    <citation type="submission" date="2014-09" db="EMBL/GenBank/DDBJ databases">
        <title>Sporocytophaga myxococcoides PG-01 genome sequencing.</title>
        <authorList>
            <person name="Liu L."/>
            <person name="Gao P.J."/>
            <person name="Chen G.J."/>
            <person name="Wang L.S."/>
        </authorList>
    </citation>
    <scope>NUCLEOTIDE SEQUENCE [LARGE SCALE GENOMIC DNA]</scope>
    <source>
        <strain evidence="6 7">PG-01</strain>
    </source>
</reference>
<feature type="domain" description="CzcB-like barrel-sandwich hybrid" evidence="5">
    <location>
        <begin position="76"/>
        <end position="194"/>
    </location>
</feature>
<dbReference type="Proteomes" id="UP000030185">
    <property type="component" value="Unassembled WGS sequence"/>
</dbReference>
<dbReference type="Gene3D" id="2.40.30.170">
    <property type="match status" value="1"/>
</dbReference>
<dbReference type="FunFam" id="2.40.30.170:FF:000010">
    <property type="entry name" value="Efflux RND transporter periplasmic adaptor subunit"/>
    <property type="match status" value="1"/>
</dbReference>
<dbReference type="Gene3D" id="2.40.420.20">
    <property type="match status" value="1"/>
</dbReference>
<feature type="domain" description="Multidrug resistance protein MdtA-like C-terminal permuted SH3" evidence="4">
    <location>
        <begin position="289"/>
        <end position="346"/>
    </location>
</feature>
<dbReference type="GO" id="GO:1990281">
    <property type="term" value="C:efflux pump complex"/>
    <property type="evidence" value="ECO:0007669"/>
    <property type="project" value="TreeGrafter"/>
</dbReference>